<sequence>MQGQKDGTARKKKIVEMNRSDITEHGFSLNSTTSQLQQFSSNGDGYTVNRPTLMTSKKGRKSGIDWVITPAPQIVPVGFCEIAQYSPRFRLGPLKARVGLATQQRTSGGYPF</sequence>
<protein>
    <submittedName>
        <fullName evidence="2">Uncharacterized protein</fullName>
    </submittedName>
</protein>
<evidence type="ECO:0000313" key="3">
    <source>
        <dbReference type="Proteomes" id="UP000735302"/>
    </source>
</evidence>
<accession>A0AAV4C6B4</accession>
<dbReference type="Proteomes" id="UP000735302">
    <property type="component" value="Unassembled WGS sequence"/>
</dbReference>
<feature type="compositionally biased region" description="Polar residues" evidence="1">
    <location>
        <begin position="28"/>
        <end position="54"/>
    </location>
</feature>
<dbReference type="AlphaFoldDB" id="A0AAV4C6B4"/>
<evidence type="ECO:0000313" key="2">
    <source>
        <dbReference type="EMBL" id="GFO27132.1"/>
    </source>
</evidence>
<name>A0AAV4C6B4_9GAST</name>
<comment type="caution">
    <text evidence="2">The sequence shown here is derived from an EMBL/GenBank/DDBJ whole genome shotgun (WGS) entry which is preliminary data.</text>
</comment>
<organism evidence="2 3">
    <name type="scientific">Plakobranchus ocellatus</name>
    <dbReference type="NCBI Taxonomy" id="259542"/>
    <lineage>
        <taxon>Eukaryota</taxon>
        <taxon>Metazoa</taxon>
        <taxon>Spiralia</taxon>
        <taxon>Lophotrochozoa</taxon>
        <taxon>Mollusca</taxon>
        <taxon>Gastropoda</taxon>
        <taxon>Heterobranchia</taxon>
        <taxon>Euthyneura</taxon>
        <taxon>Panpulmonata</taxon>
        <taxon>Sacoglossa</taxon>
        <taxon>Placobranchoidea</taxon>
        <taxon>Plakobranchidae</taxon>
        <taxon>Plakobranchus</taxon>
    </lineage>
</organism>
<keyword evidence="3" id="KW-1185">Reference proteome</keyword>
<dbReference type="EMBL" id="BLXT01005884">
    <property type="protein sequence ID" value="GFO27132.1"/>
    <property type="molecule type" value="Genomic_DNA"/>
</dbReference>
<reference evidence="2 3" key="1">
    <citation type="journal article" date="2021" name="Elife">
        <title>Chloroplast acquisition without the gene transfer in kleptoplastic sea slugs, Plakobranchus ocellatus.</title>
        <authorList>
            <person name="Maeda T."/>
            <person name="Takahashi S."/>
            <person name="Yoshida T."/>
            <person name="Shimamura S."/>
            <person name="Takaki Y."/>
            <person name="Nagai Y."/>
            <person name="Toyoda A."/>
            <person name="Suzuki Y."/>
            <person name="Arimoto A."/>
            <person name="Ishii H."/>
            <person name="Satoh N."/>
            <person name="Nishiyama T."/>
            <person name="Hasebe M."/>
            <person name="Maruyama T."/>
            <person name="Minagawa J."/>
            <person name="Obokata J."/>
            <person name="Shigenobu S."/>
        </authorList>
    </citation>
    <scope>NUCLEOTIDE SEQUENCE [LARGE SCALE GENOMIC DNA]</scope>
</reference>
<feature type="region of interest" description="Disordered" evidence="1">
    <location>
        <begin position="24"/>
        <end position="54"/>
    </location>
</feature>
<proteinExistence type="predicted"/>
<gene>
    <name evidence="2" type="ORF">PoB_005363700</name>
</gene>
<evidence type="ECO:0000256" key="1">
    <source>
        <dbReference type="SAM" id="MobiDB-lite"/>
    </source>
</evidence>